<organism evidence="2 3">
    <name type="scientific">Dimargaris cristalligena</name>
    <dbReference type="NCBI Taxonomy" id="215637"/>
    <lineage>
        <taxon>Eukaryota</taxon>
        <taxon>Fungi</taxon>
        <taxon>Fungi incertae sedis</taxon>
        <taxon>Zoopagomycota</taxon>
        <taxon>Kickxellomycotina</taxon>
        <taxon>Dimargaritomycetes</taxon>
        <taxon>Dimargaritales</taxon>
        <taxon>Dimargaritaceae</taxon>
        <taxon>Dimargaris</taxon>
    </lineage>
</organism>
<feature type="non-terminal residue" evidence="2">
    <location>
        <position position="1"/>
    </location>
</feature>
<accession>A0A4P9ZUY8</accession>
<name>A0A4P9ZUY8_9FUNG</name>
<reference evidence="3" key="1">
    <citation type="journal article" date="2018" name="Nat. Microbiol.">
        <title>Leveraging single-cell genomics to expand the fungal tree of life.</title>
        <authorList>
            <person name="Ahrendt S.R."/>
            <person name="Quandt C.A."/>
            <person name="Ciobanu D."/>
            <person name="Clum A."/>
            <person name="Salamov A."/>
            <person name="Andreopoulos B."/>
            <person name="Cheng J.F."/>
            <person name="Woyke T."/>
            <person name="Pelin A."/>
            <person name="Henrissat B."/>
            <person name="Reynolds N.K."/>
            <person name="Benny G.L."/>
            <person name="Smith M.E."/>
            <person name="James T.Y."/>
            <person name="Grigoriev I.V."/>
        </authorList>
    </citation>
    <scope>NUCLEOTIDE SEQUENCE [LARGE SCALE GENOMIC DNA]</scope>
    <source>
        <strain evidence="3">RSA 468</strain>
    </source>
</reference>
<proteinExistence type="predicted"/>
<dbReference type="PANTHER" id="PTHR37852">
    <property type="entry name" value="YALI0B21208P"/>
    <property type="match status" value="1"/>
</dbReference>
<evidence type="ECO:0000256" key="1">
    <source>
        <dbReference type="SAM" id="Phobius"/>
    </source>
</evidence>
<gene>
    <name evidence="2" type="ORF">BJ085DRAFT_5518</name>
</gene>
<sequence>RGNLTPSQKINTVVGVSGLWGFILGSYVGGQKAGLQYRAEHMHKLPRSHQGWYFYHKHKNYRMMLQGIYRGTAYATKFMAICGAFTVSETALDVWKGDTDFTSTLTAAFATALAFCVINKLPKQSSRYAMRIGTISGLTIGLTQDLLHYYQGMPPFYIDWLKR</sequence>
<feature type="transmembrane region" description="Helical" evidence="1">
    <location>
        <begin position="12"/>
        <end position="30"/>
    </location>
</feature>
<keyword evidence="1" id="KW-0472">Membrane</keyword>
<feature type="transmembrane region" description="Helical" evidence="1">
    <location>
        <begin position="67"/>
        <end position="86"/>
    </location>
</feature>
<evidence type="ECO:0000313" key="2">
    <source>
        <dbReference type="EMBL" id="RKP37373.1"/>
    </source>
</evidence>
<dbReference type="STRING" id="215637.A0A4P9ZUY8"/>
<evidence type="ECO:0000313" key="3">
    <source>
        <dbReference type="Proteomes" id="UP000268162"/>
    </source>
</evidence>
<dbReference type="PANTHER" id="PTHR37852:SF1">
    <property type="entry name" value="HIG1 DOMAIN-CONTAINING PROTEIN"/>
    <property type="match status" value="1"/>
</dbReference>
<dbReference type="Proteomes" id="UP000268162">
    <property type="component" value="Unassembled WGS sequence"/>
</dbReference>
<keyword evidence="3" id="KW-1185">Reference proteome</keyword>
<feature type="non-terminal residue" evidence="2">
    <location>
        <position position="163"/>
    </location>
</feature>
<keyword evidence="1" id="KW-1133">Transmembrane helix</keyword>
<evidence type="ECO:0008006" key="4">
    <source>
        <dbReference type="Google" id="ProtNLM"/>
    </source>
</evidence>
<keyword evidence="1" id="KW-0812">Transmembrane</keyword>
<dbReference type="EMBL" id="ML002503">
    <property type="protein sequence ID" value="RKP37373.1"/>
    <property type="molecule type" value="Genomic_DNA"/>
</dbReference>
<dbReference type="AlphaFoldDB" id="A0A4P9ZUY8"/>
<feature type="transmembrane region" description="Helical" evidence="1">
    <location>
        <begin position="101"/>
        <end position="121"/>
    </location>
</feature>
<protein>
    <recommendedName>
        <fullName evidence="4">Tim17/Tim22/Tim23/Pmp24 family-domain-containing protein</fullName>
    </recommendedName>
</protein>